<evidence type="ECO:0000313" key="2">
    <source>
        <dbReference type="WBParaSite" id="ACRNAN_scaffold3564.g30099.t1"/>
    </source>
</evidence>
<accession>A0A914DQ29</accession>
<dbReference type="WBParaSite" id="ACRNAN_scaffold3564.g30099.t1">
    <property type="protein sequence ID" value="ACRNAN_scaffold3564.g30099.t1"/>
    <property type="gene ID" value="ACRNAN_scaffold3564.g30099"/>
</dbReference>
<evidence type="ECO:0000313" key="1">
    <source>
        <dbReference type="Proteomes" id="UP000887540"/>
    </source>
</evidence>
<dbReference type="Proteomes" id="UP000887540">
    <property type="component" value="Unplaced"/>
</dbReference>
<name>A0A914DQ29_9BILA</name>
<organism evidence="1 2">
    <name type="scientific">Acrobeloides nanus</name>
    <dbReference type="NCBI Taxonomy" id="290746"/>
    <lineage>
        <taxon>Eukaryota</taxon>
        <taxon>Metazoa</taxon>
        <taxon>Ecdysozoa</taxon>
        <taxon>Nematoda</taxon>
        <taxon>Chromadorea</taxon>
        <taxon>Rhabditida</taxon>
        <taxon>Tylenchina</taxon>
        <taxon>Cephalobomorpha</taxon>
        <taxon>Cephaloboidea</taxon>
        <taxon>Cephalobidae</taxon>
        <taxon>Acrobeloides</taxon>
    </lineage>
</organism>
<sequence>MAKEKAKEILCHKKNSAVERFKAGSTMVSAIAAALPRRASTVANVEVPASRMYNTQPKLSIASIIFARK</sequence>
<reference evidence="2" key="1">
    <citation type="submission" date="2022-11" db="UniProtKB">
        <authorList>
            <consortium name="WormBaseParasite"/>
        </authorList>
    </citation>
    <scope>IDENTIFICATION</scope>
</reference>
<proteinExistence type="predicted"/>
<protein>
    <submittedName>
        <fullName evidence="2">Uncharacterized protein</fullName>
    </submittedName>
</protein>
<keyword evidence="1" id="KW-1185">Reference proteome</keyword>
<dbReference type="AlphaFoldDB" id="A0A914DQ29"/>